<dbReference type="SUPFAM" id="SSF56349">
    <property type="entry name" value="DNA breaking-rejoining enzymes"/>
    <property type="match status" value="1"/>
</dbReference>
<dbReference type="GO" id="GO:0015074">
    <property type="term" value="P:DNA integration"/>
    <property type="evidence" value="ECO:0007669"/>
    <property type="project" value="InterPro"/>
</dbReference>
<comment type="caution">
    <text evidence="3">The sequence shown here is derived from an EMBL/GenBank/DDBJ whole genome shotgun (WGS) entry which is preliminary data.</text>
</comment>
<evidence type="ECO:0000259" key="2">
    <source>
        <dbReference type="PROSITE" id="PS51898"/>
    </source>
</evidence>
<dbReference type="AlphaFoldDB" id="A0AAW7PT54"/>
<dbReference type="InterPro" id="IPR002104">
    <property type="entry name" value="Integrase_catalytic"/>
</dbReference>
<dbReference type="RefSeq" id="WP_301344892.1">
    <property type="nucleotide sequence ID" value="NZ_JAPZDB010000014.1"/>
</dbReference>
<keyword evidence="1" id="KW-0233">DNA recombination</keyword>
<name>A0AAW7PT54_9BACT</name>
<feature type="domain" description="Tyr recombinase" evidence="2">
    <location>
        <begin position="346"/>
        <end position="555"/>
    </location>
</feature>
<dbReference type="PROSITE" id="PS51898">
    <property type="entry name" value="TYR_RECOMBINASE"/>
    <property type="match status" value="1"/>
</dbReference>
<evidence type="ECO:0000256" key="1">
    <source>
        <dbReference type="ARBA" id="ARBA00023172"/>
    </source>
</evidence>
<dbReference type="GO" id="GO:0003677">
    <property type="term" value="F:DNA binding"/>
    <property type="evidence" value="ECO:0007669"/>
    <property type="project" value="InterPro"/>
</dbReference>
<proteinExistence type="predicted"/>
<gene>
    <name evidence="3" type="ORF">O8C91_09250</name>
</gene>
<accession>A0AAW7PT54</accession>
<dbReference type="InterPro" id="IPR013762">
    <property type="entry name" value="Integrase-like_cat_sf"/>
</dbReference>
<evidence type="ECO:0000313" key="3">
    <source>
        <dbReference type="EMBL" id="MDN5064382.1"/>
    </source>
</evidence>
<organism evidence="3 4">
    <name type="scientific">Aliarcobacter butzleri</name>
    <dbReference type="NCBI Taxonomy" id="28197"/>
    <lineage>
        <taxon>Bacteria</taxon>
        <taxon>Pseudomonadati</taxon>
        <taxon>Campylobacterota</taxon>
        <taxon>Epsilonproteobacteria</taxon>
        <taxon>Campylobacterales</taxon>
        <taxon>Arcobacteraceae</taxon>
        <taxon>Aliarcobacter</taxon>
    </lineage>
</organism>
<dbReference type="InterPro" id="IPR011010">
    <property type="entry name" value="DNA_brk_join_enz"/>
</dbReference>
<dbReference type="GO" id="GO:0006310">
    <property type="term" value="P:DNA recombination"/>
    <property type="evidence" value="ECO:0007669"/>
    <property type="project" value="UniProtKB-KW"/>
</dbReference>
<dbReference type="Pfam" id="PF00589">
    <property type="entry name" value="Phage_integrase"/>
    <property type="match status" value="1"/>
</dbReference>
<protein>
    <submittedName>
        <fullName evidence="3">Tyrosine-type recombinase/integrase</fullName>
    </submittedName>
</protein>
<dbReference type="Gene3D" id="1.10.443.10">
    <property type="entry name" value="Intergrase catalytic core"/>
    <property type="match status" value="1"/>
</dbReference>
<dbReference type="EMBL" id="JAPZDC010000006">
    <property type="protein sequence ID" value="MDN5064382.1"/>
    <property type="molecule type" value="Genomic_DNA"/>
</dbReference>
<dbReference type="Proteomes" id="UP001171529">
    <property type="component" value="Unassembled WGS sequence"/>
</dbReference>
<reference evidence="3" key="1">
    <citation type="submission" date="2022-12" db="EMBL/GenBank/DDBJ databases">
        <authorList>
            <person name="Uljanovas D."/>
        </authorList>
    </citation>
    <scope>NUCLEOTIDE SEQUENCE</scope>
    <source>
        <strain evidence="3">RCM39</strain>
    </source>
</reference>
<sequence length="579" mass="68694">MAYSFNEILEILEDYKQQATKEYIRLKTTNKKEKASKNLEELRHEHLKQLFPIKKNDPIMGEIVLSGGDEKVLKTARKSFKNLAIGDYTQTKAHLKQVGKDIVKRGTDDLKKLYAEKRSSKNEKEFLDFLSLLLKTEAEILKEDEKRAKMRFGNIDINIPSTQEKEEIYNNFIKEQKQQNIKISQLEEEYLSNYCSYTKQDLENSKTEATKTRKVINILTDLLANNKQYLASDITLNKCIEVINIIPKIPVKVGNIRGSYSFYEQYIKSPNETKENLRSIKTINGDLRRFNRYIGFLVLKEFLTAKEEQQLRELIPTQKRILRSEVKNNKIKGEEKKVAWKDEMLEEIFSFTKNNYYKIILNKLKKIETFKKEKDILIARFYAPLLMFFTGSRLAEVVQLKVSDCEIRIKDKEEQLFLYIEANEQKGSKTQTSKRILYVHSFLSYDLNLINYVKKAQLEKREYLFNTKKEDEDIISKAFNRYKDSYVKKYLSKEDEFFNTDYTMYCFRHTFKTHMLNLGLSETLINEYQGHKDEKTEVIRGYFTVNSEIIQNIERFEKHHQISVNWDNFIELSKSIIRI</sequence>
<evidence type="ECO:0000313" key="4">
    <source>
        <dbReference type="Proteomes" id="UP001171529"/>
    </source>
</evidence>
<reference evidence="3" key="2">
    <citation type="journal article" date="2023" name="Microorganisms">
        <title>Genomic Characterization of Arcobacter butzleri Strains Isolated from Various Sources in Lithuania.</title>
        <authorList>
            <person name="Uljanovas D."/>
            <person name="Golz G."/>
            <person name="Fleischmann S."/>
            <person name="Kudirkiene E."/>
            <person name="Kasetiene N."/>
            <person name="Grineviciene A."/>
            <person name="Tamuleviciene E."/>
            <person name="Aksomaitiene J."/>
            <person name="Alter T."/>
            <person name="Malakauskas M."/>
        </authorList>
    </citation>
    <scope>NUCLEOTIDE SEQUENCE</scope>
    <source>
        <strain evidence="3">RCM39</strain>
    </source>
</reference>